<feature type="region of interest" description="Disordered" evidence="1">
    <location>
        <begin position="14"/>
        <end position="69"/>
    </location>
</feature>
<name>A0ABD3HI82_9MARC</name>
<feature type="compositionally biased region" description="Basic and acidic residues" evidence="1">
    <location>
        <begin position="41"/>
        <end position="52"/>
    </location>
</feature>
<protein>
    <submittedName>
        <fullName evidence="2">Uncharacterized protein</fullName>
    </submittedName>
</protein>
<organism evidence="2 3">
    <name type="scientific">Riccia sorocarpa</name>
    <dbReference type="NCBI Taxonomy" id="122646"/>
    <lineage>
        <taxon>Eukaryota</taxon>
        <taxon>Viridiplantae</taxon>
        <taxon>Streptophyta</taxon>
        <taxon>Embryophyta</taxon>
        <taxon>Marchantiophyta</taxon>
        <taxon>Marchantiopsida</taxon>
        <taxon>Marchantiidae</taxon>
        <taxon>Marchantiales</taxon>
        <taxon>Ricciaceae</taxon>
        <taxon>Riccia</taxon>
    </lineage>
</organism>
<reference evidence="2 3" key="1">
    <citation type="submission" date="2024-09" db="EMBL/GenBank/DDBJ databases">
        <title>Chromosome-scale assembly of Riccia sorocarpa.</title>
        <authorList>
            <person name="Paukszto L."/>
        </authorList>
    </citation>
    <scope>NUCLEOTIDE SEQUENCE [LARGE SCALE GENOMIC DNA]</scope>
    <source>
        <strain evidence="2">LP-2024</strain>
        <tissue evidence="2">Aerial parts of the thallus</tissue>
    </source>
</reference>
<comment type="caution">
    <text evidence="2">The sequence shown here is derived from an EMBL/GenBank/DDBJ whole genome shotgun (WGS) entry which is preliminary data.</text>
</comment>
<keyword evidence="3" id="KW-1185">Reference proteome</keyword>
<proteinExistence type="predicted"/>
<evidence type="ECO:0000313" key="3">
    <source>
        <dbReference type="Proteomes" id="UP001633002"/>
    </source>
</evidence>
<gene>
    <name evidence="2" type="ORF">R1sor_016153</name>
</gene>
<evidence type="ECO:0000313" key="2">
    <source>
        <dbReference type="EMBL" id="KAL3689844.1"/>
    </source>
</evidence>
<dbReference type="AlphaFoldDB" id="A0ABD3HI82"/>
<evidence type="ECO:0000256" key="1">
    <source>
        <dbReference type="SAM" id="MobiDB-lite"/>
    </source>
</evidence>
<dbReference type="Proteomes" id="UP001633002">
    <property type="component" value="Unassembled WGS sequence"/>
</dbReference>
<dbReference type="EMBL" id="JBJQOH010000004">
    <property type="protein sequence ID" value="KAL3689844.1"/>
    <property type="molecule type" value="Genomic_DNA"/>
</dbReference>
<sequence>MANRDLNLPWYTEEYLSDADAQPPFPGSAELDAGPGDQGPDETHKSPTRSDADNSPESEEEPCSHPREWTARMDSCRRAIQPVGSSEIFPLVMAIMENLRDKEAKATLIALAHLGLQQKWRKQPKESMVTSSEMLRPHRCPGYAEYPLLDRLYEFFCAVFVPEGCKVINRDTSLQDVENSNPHPGELYAGRGGLVAVEATVDIAARNEDKIHLMT</sequence>
<accession>A0ABD3HI82</accession>